<dbReference type="InterPro" id="IPR027417">
    <property type="entry name" value="P-loop_NTPase"/>
</dbReference>
<feature type="chain" id="PRO_5041913391" description="Structural maintenance of chromosomes protein 5" evidence="5">
    <location>
        <begin position="23"/>
        <end position="509"/>
    </location>
</feature>
<evidence type="ECO:0000256" key="4">
    <source>
        <dbReference type="SAM" id="Coils"/>
    </source>
</evidence>
<proteinExistence type="inferred from homology"/>
<evidence type="ECO:0000313" key="6">
    <source>
        <dbReference type="EMBL" id="KAJ7021821.1"/>
    </source>
</evidence>
<organism evidence="6 7">
    <name type="scientific">Mycena alexandri</name>
    <dbReference type="NCBI Taxonomy" id="1745969"/>
    <lineage>
        <taxon>Eukaryota</taxon>
        <taxon>Fungi</taxon>
        <taxon>Dikarya</taxon>
        <taxon>Basidiomycota</taxon>
        <taxon>Agaricomycotina</taxon>
        <taxon>Agaricomycetes</taxon>
        <taxon>Agaricomycetidae</taxon>
        <taxon>Agaricales</taxon>
        <taxon>Marasmiineae</taxon>
        <taxon>Mycenaceae</taxon>
        <taxon>Mycena</taxon>
    </lineage>
</organism>
<reference evidence="6" key="1">
    <citation type="submission" date="2023-03" db="EMBL/GenBank/DDBJ databases">
        <title>Massive genome expansion in bonnet fungi (Mycena s.s.) driven by repeated elements and novel gene families across ecological guilds.</title>
        <authorList>
            <consortium name="Lawrence Berkeley National Laboratory"/>
            <person name="Harder C.B."/>
            <person name="Miyauchi S."/>
            <person name="Viragh M."/>
            <person name="Kuo A."/>
            <person name="Thoen E."/>
            <person name="Andreopoulos B."/>
            <person name="Lu D."/>
            <person name="Skrede I."/>
            <person name="Drula E."/>
            <person name="Henrissat B."/>
            <person name="Morin E."/>
            <person name="Kohler A."/>
            <person name="Barry K."/>
            <person name="LaButti K."/>
            <person name="Morin E."/>
            <person name="Salamov A."/>
            <person name="Lipzen A."/>
            <person name="Mereny Z."/>
            <person name="Hegedus B."/>
            <person name="Baldrian P."/>
            <person name="Stursova M."/>
            <person name="Weitz H."/>
            <person name="Taylor A."/>
            <person name="Grigoriev I.V."/>
            <person name="Nagy L.G."/>
            <person name="Martin F."/>
            <person name="Kauserud H."/>
        </authorList>
    </citation>
    <scope>NUCLEOTIDE SEQUENCE</scope>
    <source>
        <strain evidence="6">CBHHK200</strain>
    </source>
</reference>
<evidence type="ECO:0000313" key="7">
    <source>
        <dbReference type="Proteomes" id="UP001218188"/>
    </source>
</evidence>
<sequence length="509" mass="56314">MSTHAAFSSWLFFFPLSPPTSHLPPPSLIPAPRTRSLTPPQVHDVSRVCNAVATGDLTQKITVPVQGDFMVQLSCVLLRLSGFVLGGRGGGRGWAERVLTDVGVARRRTPHMCLFVRVVCGSGSGSSLQTTAGVYASSSASLESDANGRRCPGTRIDLARDVIDEQVQATTLGLQYLQIGAKKAALKELWDRKDAKYQAALAEFNKIDAEFEKTKESTRTLLAESKELLSALPDELREEYQATEAVRLAHEKAVQAVEKAGEEVPEPGEDVDLRSMEELETELEKQEANLEMNMNTNPGVVEQYEKRKRDIEALEVAIEGKQRPAHKIEKKIKTARQPALQSLVTSIGKKFSAAFDRIGCAGEIRVREEEAYENWAIDILVKFRDTEKLQLLTGQRQSGGERSLTTILYLMSLTEEARAPFLLVDEINQGMDRRAERMVHNSMVDVACKEDSAQYFLITPTLLPDLENHRRMKVLCVNNGEWLTDESGLGNMMAMINGFVAKNPGAGRA</sequence>
<dbReference type="GO" id="GO:0000724">
    <property type="term" value="P:double-strand break repair via homologous recombination"/>
    <property type="evidence" value="ECO:0007669"/>
    <property type="project" value="TreeGrafter"/>
</dbReference>
<gene>
    <name evidence="6" type="ORF">C8F04DRAFT_1273230</name>
</gene>
<dbReference type="AlphaFoldDB" id="A0AAD6S7U5"/>
<keyword evidence="3 4" id="KW-0175">Coiled coil</keyword>
<keyword evidence="5" id="KW-0732">Signal</keyword>
<comment type="similarity">
    <text evidence="1">Belongs to the SMC family. SMC5 subfamily.</text>
</comment>
<dbReference type="Gene3D" id="3.40.50.300">
    <property type="entry name" value="P-loop containing nucleotide triphosphate hydrolases"/>
    <property type="match status" value="1"/>
</dbReference>
<evidence type="ECO:0000256" key="1">
    <source>
        <dbReference type="ARBA" id="ARBA00010171"/>
    </source>
</evidence>
<dbReference type="EMBL" id="JARJCM010000222">
    <property type="protein sequence ID" value="KAJ7021821.1"/>
    <property type="molecule type" value="Genomic_DNA"/>
</dbReference>
<feature type="coiled-coil region" evidence="4">
    <location>
        <begin position="269"/>
        <end position="296"/>
    </location>
</feature>
<name>A0AAD6S7U5_9AGAR</name>
<evidence type="ECO:0000256" key="3">
    <source>
        <dbReference type="ARBA" id="ARBA00023054"/>
    </source>
</evidence>
<dbReference type="Proteomes" id="UP001218188">
    <property type="component" value="Unassembled WGS sequence"/>
</dbReference>
<dbReference type="SUPFAM" id="SSF52540">
    <property type="entry name" value="P-loop containing nucleoside triphosphate hydrolases"/>
    <property type="match status" value="1"/>
</dbReference>
<feature type="signal peptide" evidence="5">
    <location>
        <begin position="1"/>
        <end position="22"/>
    </location>
</feature>
<keyword evidence="7" id="KW-1185">Reference proteome</keyword>
<dbReference type="GO" id="GO:0003697">
    <property type="term" value="F:single-stranded DNA binding"/>
    <property type="evidence" value="ECO:0007669"/>
    <property type="project" value="TreeGrafter"/>
</dbReference>
<protein>
    <recommendedName>
        <fullName evidence="2">Structural maintenance of chromosomes protein 5</fullName>
    </recommendedName>
</protein>
<dbReference type="PANTHER" id="PTHR45916:SF1">
    <property type="entry name" value="STRUCTURAL MAINTENANCE OF CHROMOSOMES PROTEIN 5"/>
    <property type="match status" value="1"/>
</dbReference>
<dbReference type="GO" id="GO:0005634">
    <property type="term" value="C:nucleus"/>
    <property type="evidence" value="ECO:0007669"/>
    <property type="project" value="TreeGrafter"/>
</dbReference>
<dbReference type="GO" id="GO:0030915">
    <property type="term" value="C:Smc5-Smc6 complex"/>
    <property type="evidence" value="ECO:0007669"/>
    <property type="project" value="TreeGrafter"/>
</dbReference>
<comment type="caution">
    <text evidence="6">The sequence shown here is derived from an EMBL/GenBank/DDBJ whole genome shotgun (WGS) entry which is preliminary data.</text>
</comment>
<dbReference type="PANTHER" id="PTHR45916">
    <property type="entry name" value="STRUCTURAL MAINTENANCE OF CHROMOSOMES PROTEIN 5"/>
    <property type="match status" value="1"/>
</dbReference>
<evidence type="ECO:0000256" key="2">
    <source>
        <dbReference type="ARBA" id="ARBA00018687"/>
    </source>
</evidence>
<accession>A0AAD6S7U5</accession>
<evidence type="ECO:0000256" key="5">
    <source>
        <dbReference type="SAM" id="SignalP"/>
    </source>
</evidence>